<evidence type="ECO:0000313" key="1">
    <source>
        <dbReference type="EMBL" id="CAL1294314.1"/>
    </source>
</evidence>
<protein>
    <recommendedName>
        <fullName evidence="3">Phytoene synthase</fullName>
    </recommendedName>
</protein>
<dbReference type="SUPFAM" id="SSF48576">
    <property type="entry name" value="Terpenoid synthases"/>
    <property type="match status" value="1"/>
</dbReference>
<dbReference type="Gene3D" id="1.10.600.10">
    <property type="entry name" value="Farnesyl Diphosphate Synthase"/>
    <property type="match status" value="2"/>
</dbReference>
<keyword evidence="2" id="KW-1185">Reference proteome</keyword>
<reference evidence="1 2" key="1">
    <citation type="submission" date="2024-04" db="EMBL/GenBank/DDBJ databases">
        <authorList>
            <person name="Rising A."/>
            <person name="Reimegard J."/>
            <person name="Sonavane S."/>
            <person name="Akerstrom W."/>
            <person name="Nylinder S."/>
            <person name="Hedman E."/>
            <person name="Kallberg Y."/>
        </authorList>
    </citation>
    <scope>NUCLEOTIDE SEQUENCE [LARGE SCALE GENOMIC DNA]</scope>
</reference>
<comment type="caution">
    <text evidence="1">The sequence shown here is derived from an EMBL/GenBank/DDBJ whole genome shotgun (WGS) entry which is preliminary data.</text>
</comment>
<dbReference type="Proteomes" id="UP001497382">
    <property type="component" value="Unassembled WGS sequence"/>
</dbReference>
<dbReference type="InterPro" id="IPR002060">
    <property type="entry name" value="Squ/phyt_synthse"/>
</dbReference>
<sequence>MRMKFWKDALDKTYNNNPPEQPVLQELAKVINRAKLLKSWLLRLIASRYKISQEMLFHADQKKHLQDAVFELSTVAHQHLKLARQLSSDLPKQVKRIFLPAVATEIYLKTLEETDFDVFHPKNQRRNNLLAFHLWFHKLKNTY</sequence>
<organism evidence="1 2">
    <name type="scientific">Larinioides sclopetarius</name>
    <dbReference type="NCBI Taxonomy" id="280406"/>
    <lineage>
        <taxon>Eukaryota</taxon>
        <taxon>Metazoa</taxon>
        <taxon>Ecdysozoa</taxon>
        <taxon>Arthropoda</taxon>
        <taxon>Chelicerata</taxon>
        <taxon>Arachnida</taxon>
        <taxon>Araneae</taxon>
        <taxon>Araneomorphae</taxon>
        <taxon>Entelegynae</taxon>
        <taxon>Araneoidea</taxon>
        <taxon>Araneidae</taxon>
        <taxon>Larinioides</taxon>
    </lineage>
</organism>
<dbReference type="InterPro" id="IPR008949">
    <property type="entry name" value="Isoprenoid_synthase_dom_sf"/>
</dbReference>
<dbReference type="Pfam" id="PF00494">
    <property type="entry name" value="SQS_PSY"/>
    <property type="match status" value="1"/>
</dbReference>
<gene>
    <name evidence="1" type="ORF">LARSCL_LOCUS18635</name>
</gene>
<evidence type="ECO:0008006" key="3">
    <source>
        <dbReference type="Google" id="ProtNLM"/>
    </source>
</evidence>
<proteinExistence type="predicted"/>
<name>A0AAV2BFA7_9ARAC</name>
<dbReference type="EMBL" id="CAXIEN010000342">
    <property type="protein sequence ID" value="CAL1294314.1"/>
    <property type="molecule type" value="Genomic_DNA"/>
</dbReference>
<accession>A0AAV2BFA7</accession>
<dbReference type="AlphaFoldDB" id="A0AAV2BFA7"/>
<evidence type="ECO:0000313" key="2">
    <source>
        <dbReference type="Proteomes" id="UP001497382"/>
    </source>
</evidence>